<comment type="caution">
    <text evidence="2">The sequence shown here is derived from an EMBL/GenBank/DDBJ whole genome shotgun (WGS) entry which is preliminary data.</text>
</comment>
<evidence type="ECO:0000313" key="2">
    <source>
        <dbReference type="EMBL" id="MCY6372775.1"/>
    </source>
</evidence>
<organism evidence="2 3">
    <name type="scientific">Clostridium ganghwense</name>
    <dbReference type="NCBI Taxonomy" id="312089"/>
    <lineage>
        <taxon>Bacteria</taxon>
        <taxon>Bacillati</taxon>
        <taxon>Bacillota</taxon>
        <taxon>Clostridia</taxon>
        <taxon>Eubacteriales</taxon>
        <taxon>Clostridiaceae</taxon>
        <taxon>Clostridium</taxon>
    </lineage>
</organism>
<evidence type="ECO:0008006" key="4">
    <source>
        <dbReference type="Google" id="ProtNLM"/>
    </source>
</evidence>
<dbReference type="RefSeq" id="WP_268051838.1">
    <property type="nucleotide sequence ID" value="NZ_JAPQES010000012.1"/>
</dbReference>
<dbReference type="EMBL" id="JAPQES010000012">
    <property type="protein sequence ID" value="MCY6372775.1"/>
    <property type="molecule type" value="Genomic_DNA"/>
</dbReference>
<accession>A0ABT4CUL2</accession>
<feature type="coiled-coil region" evidence="1">
    <location>
        <begin position="76"/>
        <end position="110"/>
    </location>
</feature>
<evidence type="ECO:0000256" key="1">
    <source>
        <dbReference type="SAM" id="Coils"/>
    </source>
</evidence>
<sequence length="111" mass="13364">MEKENFSKEILERLEQIKTSKNEILTERQKKLEELKKEVGAKYASAMYFGRLASKFNYTTDIELKEKCENEYRVSYSEYVNKKAEIEEEFKVLQNQIETVNEMIEEYKNEI</sequence>
<gene>
    <name evidence="2" type="ORF">OXH55_19470</name>
</gene>
<reference evidence="2" key="1">
    <citation type="submission" date="2022-12" db="EMBL/GenBank/DDBJ databases">
        <authorList>
            <person name="Wang J."/>
        </authorList>
    </citation>
    <scope>NUCLEOTIDE SEQUENCE</scope>
    <source>
        <strain evidence="2">HY-42-06</strain>
    </source>
</reference>
<dbReference type="Proteomes" id="UP001079657">
    <property type="component" value="Unassembled WGS sequence"/>
</dbReference>
<protein>
    <recommendedName>
        <fullName evidence="4">DUF5082 domain-containing protein</fullName>
    </recommendedName>
</protein>
<keyword evidence="1" id="KW-0175">Coiled coil</keyword>
<keyword evidence="3" id="KW-1185">Reference proteome</keyword>
<name>A0ABT4CUL2_9CLOT</name>
<evidence type="ECO:0000313" key="3">
    <source>
        <dbReference type="Proteomes" id="UP001079657"/>
    </source>
</evidence>
<proteinExistence type="predicted"/>